<keyword evidence="5" id="KW-0811">Translocation</keyword>
<protein>
    <recommendedName>
        <fullName evidence="10">CHCH domain-containing protein</fullName>
    </recommendedName>
</protein>
<dbReference type="PANTHER" id="PTHR21622">
    <property type="entry name" value="COILED-COIL-HELIX-COILED-COIL-HELIX DOMAIN CONTAINING 4"/>
    <property type="match status" value="1"/>
</dbReference>
<keyword evidence="6" id="KW-0496">Mitochondrion</keyword>
<gene>
    <name evidence="11" type="ORF">KPH14_008243</name>
</gene>
<dbReference type="GO" id="GO:0015035">
    <property type="term" value="F:protein-disulfide reductase activity"/>
    <property type="evidence" value="ECO:0007669"/>
    <property type="project" value="InterPro"/>
</dbReference>
<keyword evidence="8" id="KW-0676">Redox-active center</keyword>
<evidence type="ECO:0000256" key="7">
    <source>
        <dbReference type="ARBA" id="ARBA00023157"/>
    </source>
</evidence>
<dbReference type="EMBL" id="JAIFRP010000096">
    <property type="protein sequence ID" value="KAK2579284.1"/>
    <property type="molecule type" value="Genomic_DNA"/>
</dbReference>
<organism evidence="11 12">
    <name type="scientific">Odynerus spinipes</name>
    <dbReference type="NCBI Taxonomy" id="1348599"/>
    <lineage>
        <taxon>Eukaryota</taxon>
        <taxon>Metazoa</taxon>
        <taxon>Ecdysozoa</taxon>
        <taxon>Arthropoda</taxon>
        <taxon>Hexapoda</taxon>
        <taxon>Insecta</taxon>
        <taxon>Pterygota</taxon>
        <taxon>Neoptera</taxon>
        <taxon>Endopterygota</taxon>
        <taxon>Hymenoptera</taxon>
        <taxon>Apocrita</taxon>
        <taxon>Aculeata</taxon>
        <taxon>Vespoidea</taxon>
        <taxon>Vespidae</taxon>
        <taxon>Eumeninae</taxon>
        <taxon>Odynerus</taxon>
    </lineage>
</organism>
<dbReference type="Pfam" id="PF06747">
    <property type="entry name" value="CHCH"/>
    <property type="match status" value="1"/>
</dbReference>
<dbReference type="GO" id="GO:0045041">
    <property type="term" value="P:protein import into mitochondrial intermembrane space"/>
    <property type="evidence" value="ECO:0007669"/>
    <property type="project" value="InterPro"/>
</dbReference>
<keyword evidence="3" id="KW-0653">Protein transport</keyword>
<sequence>MEEKEKNEEKDDERLDYRQFWSASEPPFFRKPVLQQARGLVLPLVKNDNLGQRCRMITIGPFWTCVWICPIDASLTTSKLEIELTSAGCYCYMKARCMPQDLLWKTARIVDCENQFSIPEEKHRISQILNVKSHPTYSLTGLVSEPATQAIVQFYFIVNKVNSNTDLVYRLNFAVVLAHHAFGGMATGPCGLEFREAFSCFHYSTAEPKGADCREQFTTMQICMSDYPELYGAKDSGDDEEKTSNSEMPNVKEMAMESKDKSKIETTEGS</sequence>
<keyword evidence="12" id="KW-1185">Reference proteome</keyword>
<proteinExistence type="predicted"/>
<evidence type="ECO:0000256" key="2">
    <source>
        <dbReference type="ARBA" id="ARBA00022448"/>
    </source>
</evidence>
<reference evidence="11" key="1">
    <citation type="submission" date="2021-08" db="EMBL/GenBank/DDBJ databases">
        <authorList>
            <person name="Misof B."/>
            <person name="Oliver O."/>
            <person name="Podsiadlowski L."/>
            <person name="Donath A."/>
            <person name="Peters R."/>
            <person name="Mayer C."/>
            <person name="Rust J."/>
            <person name="Gunkel S."/>
            <person name="Lesny P."/>
            <person name="Martin S."/>
            <person name="Oeyen J.P."/>
            <person name="Petersen M."/>
            <person name="Panagiotis P."/>
            <person name="Wilbrandt J."/>
            <person name="Tanja T."/>
        </authorList>
    </citation>
    <scope>NUCLEOTIDE SEQUENCE</scope>
    <source>
        <strain evidence="11">GBR_01_08_01A</strain>
        <tissue evidence="11">Thorax + abdomen</tissue>
    </source>
</reference>
<dbReference type="Gene3D" id="1.10.287.2900">
    <property type="match status" value="1"/>
</dbReference>
<evidence type="ECO:0000259" key="10">
    <source>
        <dbReference type="Pfam" id="PF06747"/>
    </source>
</evidence>
<dbReference type="InterPro" id="IPR039289">
    <property type="entry name" value="CHCHD4"/>
</dbReference>
<feature type="compositionally biased region" description="Basic and acidic residues" evidence="9">
    <location>
        <begin position="254"/>
        <end position="270"/>
    </location>
</feature>
<feature type="region of interest" description="Disordered" evidence="9">
    <location>
        <begin position="234"/>
        <end position="270"/>
    </location>
</feature>
<evidence type="ECO:0000313" key="12">
    <source>
        <dbReference type="Proteomes" id="UP001258017"/>
    </source>
</evidence>
<evidence type="ECO:0000256" key="9">
    <source>
        <dbReference type="SAM" id="MobiDB-lite"/>
    </source>
</evidence>
<evidence type="ECO:0000256" key="4">
    <source>
        <dbReference type="ARBA" id="ARBA00023002"/>
    </source>
</evidence>
<accession>A0AAD9RGF2</accession>
<dbReference type="PROSITE" id="PS51808">
    <property type="entry name" value="CHCH"/>
    <property type="match status" value="1"/>
</dbReference>
<keyword evidence="7" id="KW-1015">Disulfide bond</keyword>
<keyword evidence="2" id="KW-0813">Transport</keyword>
<evidence type="ECO:0000256" key="3">
    <source>
        <dbReference type="ARBA" id="ARBA00022927"/>
    </source>
</evidence>
<comment type="subcellular location">
    <subcellularLocation>
        <location evidence="1">Mitochondrion</location>
    </subcellularLocation>
</comment>
<evidence type="ECO:0000256" key="6">
    <source>
        <dbReference type="ARBA" id="ARBA00023128"/>
    </source>
</evidence>
<evidence type="ECO:0000256" key="5">
    <source>
        <dbReference type="ARBA" id="ARBA00023010"/>
    </source>
</evidence>
<evidence type="ECO:0000256" key="8">
    <source>
        <dbReference type="ARBA" id="ARBA00023284"/>
    </source>
</evidence>
<dbReference type="AlphaFoldDB" id="A0AAD9RGF2"/>
<name>A0AAD9RGF2_9HYME</name>
<keyword evidence="4" id="KW-0560">Oxidoreductase</keyword>
<dbReference type="Proteomes" id="UP001258017">
    <property type="component" value="Unassembled WGS sequence"/>
</dbReference>
<dbReference type="GO" id="GO:0005758">
    <property type="term" value="C:mitochondrial intermembrane space"/>
    <property type="evidence" value="ECO:0007669"/>
    <property type="project" value="TreeGrafter"/>
</dbReference>
<dbReference type="PANTHER" id="PTHR21622:SF0">
    <property type="entry name" value="COILED-COIL-HELIX-COILED-COIL-HELIX DOMAIN CONTAINING 4"/>
    <property type="match status" value="1"/>
</dbReference>
<reference evidence="11" key="2">
    <citation type="journal article" date="2023" name="Commun. Biol.">
        <title>Intrasexual cuticular hydrocarbon dimorphism in a wasp sheds light on hydrocarbon biosynthesis genes in Hymenoptera.</title>
        <authorList>
            <person name="Moris V.C."/>
            <person name="Podsiadlowski L."/>
            <person name="Martin S."/>
            <person name="Oeyen J.P."/>
            <person name="Donath A."/>
            <person name="Petersen M."/>
            <person name="Wilbrandt J."/>
            <person name="Misof B."/>
            <person name="Liedtke D."/>
            <person name="Thamm M."/>
            <person name="Scheiner R."/>
            <person name="Schmitt T."/>
            <person name="Niehuis O."/>
        </authorList>
    </citation>
    <scope>NUCLEOTIDE SEQUENCE</scope>
    <source>
        <strain evidence="11">GBR_01_08_01A</strain>
    </source>
</reference>
<feature type="domain" description="CHCH" evidence="10">
    <location>
        <begin position="190"/>
        <end position="225"/>
    </location>
</feature>
<dbReference type="InterPro" id="IPR010625">
    <property type="entry name" value="CHCH"/>
</dbReference>
<comment type="caution">
    <text evidence="11">The sequence shown here is derived from an EMBL/GenBank/DDBJ whole genome shotgun (WGS) entry which is preliminary data.</text>
</comment>
<evidence type="ECO:0000313" key="11">
    <source>
        <dbReference type="EMBL" id="KAK2579284.1"/>
    </source>
</evidence>
<evidence type="ECO:0000256" key="1">
    <source>
        <dbReference type="ARBA" id="ARBA00004173"/>
    </source>
</evidence>